<dbReference type="EMBL" id="PGTZ01000007">
    <property type="protein sequence ID" value="PJI93712.1"/>
    <property type="molecule type" value="Genomic_DNA"/>
</dbReference>
<evidence type="ECO:0000313" key="1">
    <source>
        <dbReference type="EMBL" id="PJI93712.1"/>
    </source>
</evidence>
<gene>
    <name evidence="1" type="ORF">CLV34_1186</name>
</gene>
<protein>
    <submittedName>
        <fullName evidence="1">Uncharacterized protein</fullName>
    </submittedName>
</protein>
<proteinExistence type="predicted"/>
<evidence type="ECO:0000313" key="2">
    <source>
        <dbReference type="Proteomes" id="UP000231586"/>
    </source>
</evidence>
<dbReference type="AlphaFoldDB" id="A0A2M8WRZ5"/>
<name>A0A2M8WRZ5_9MICO</name>
<accession>A0A2M8WRZ5</accession>
<dbReference type="OrthoDB" id="4868576at2"/>
<reference evidence="1 2" key="1">
    <citation type="submission" date="2017-11" db="EMBL/GenBank/DDBJ databases">
        <title>Genomic Encyclopedia of Archaeal and Bacterial Type Strains, Phase II (KMG-II): From Individual Species to Whole Genera.</title>
        <authorList>
            <person name="Goeker M."/>
        </authorList>
    </citation>
    <scope>NUCLEOTIDE SEQUENCE [LARGE SCALE GENOMIC DNA]</scope>
    <source>
        <strain evidence="1 2">DSM 22413</strain>
    </source>
</reference>
<sequence>MLTWGKGWGNRELVLDGATVGVFQQGTFRERAEIDLPDGRWTFAKQFGGDIVGTGPLGDAGPRFVARKTSFWTYSWTVWTPVATYELKSGFFASGFDVLRDGVGIGSAGRAGTFTNRFSLDLPPDVPLQDQVFLLWVVEASERRRDSSSAAGAST</sequence>
<organism evidence="1 2">
    <name type="scientific">Luteimicrobium subarcticum</name>
    <dbReference type="NCBI Taxonomy" id="620910"/>
    <lineage>
        <taxon>Bacteria</taxon>
        <taxon>Bacillati</taxon>
        <taxon>Actinomycetota</taxon>
        <taxon>Actinomycetes</taxon>
        <taxon>Micrococcales</taxon>
        <taxon>Luteimicrobium</taxon>
    </lineage>
</organism>
<dbReference type="Proteomes" id="UP000231586">
    <property type="component" value="Unassembled WGS sequence"/>
</dbReference>
<dbReference type="RefSeq" id="WP_100349360.1">
    <property type="nucleotide sequence ID" value="NZ_PGTZ01000007.1"/>
</dbReference>
<comment type="caution">
    <text evidence="1">The sequence shown here is derived from an EMBL/GenBank/DDBJ whole genome shotgun (WGS) entry which is preliminary data.</text>
</comment>
<keyword evidence="2" id="KW-1185">Reference proteome</keyword>